<evidence type="ECO:0000313" key="3">
    <source>
        <dbReference type="EMBL" id="SEP00996.1"/>
    </source>
</evidence>
<dbReference type="Gene3D" id="2.70.70.10">
    <property type="entry name" value="Glucose Permease (Domain IIA)"/>
    <property type="match status" value="1"/>
</dbReference>
<dbReference type="Pfam" id="PF01551">
    <property type="entry name" value="Peptidase_M23"/>
    <property type="match status" value="1"/>
</dbReference>
<dbReference type="PANTHER" id="PTHR21666">
    <property type="entry name" value="PEPTIDASE-RELATED"/>
    <property type="match status" value="1"/>
</dbReference>
<evidence type="ECO:0000313" key="4">
    <source>
        <dbReference type="Proteomes" id="UP000199657"/>
    </source>
</evidence>
<dbReference type="OrthoDB" id="9784703at2"/>
<dbReference type="AlphaFoldDB" id="A0A1H8UD18"/>
<dbReference type="GO" id="GO:0004222">
    <property type="term" value="F:metalloendopeptidase activity"/>
    <property type="evidence" value="ECO:0007669"/>
    <property type="project" value="TreeGrafter"/>
</dbReference>
<dbReference type="FunFam" id="2.70.70.10:FF:000003">
    <property type="entry name" value="Murein hydrolase activator EnvC"/>
    <property type="match status" value="1"/>
</dbReference>
<feature type="domain" description="M23ase beta-sheet core" evidence="2">
    <location>
        <begin position="283"/>
        <end position="376"/>
    </location>
</feature>
<feature type="coiled-coil region" evidence="1">
    <location>
        <begin position="24"/>
        <end position="110"/>
    </location>
</feature>
<dbReference type="STRING" id="406100.SAMN04488052_106102"/>
<keyword evidence="4" id="KW-1185">Reference proteome</keyword>
<feature type="coiled-coil region" evidence="1">
    <location>
        <begin position="157"/>
        <end position="247"/>
    </location>
</feature>
<reference evidence="3 4" key="1">
    <citation type="submission" date="2016-10" db="EMBL/GenBank/DDBJ databases">
        <authorList>
            <person name="de Groot N.N."/>
        </authorList>
    </citation>
    <scope>NUCLEOTIDE SEQUENCE [LARGE SCALE GENOMIC DNA]</scope>
    <source>
        <strain evidence="3 4">CGMCC 1.6291</strain>
    </source>
</reference>
<name>A0A1H8UD18_9GAMM</name>
<organism evidence="3 4">
    <name type="scientific">Aquisalimonas asiatica</name>
    <dbReference type="NCBI Taxonomy" id="406100"/>
    <lineage>
        <taxon>Bacteria</taxon>
        <taxon>Pseudomonadati</taxon>
        <taxon>Pseudomonadota</taxon>
        <taxon>Gammaproteobacteria</taxon>
        <taxon>Chromatiales</taxon>
        <taxon>Ectothiorhodospiraceae</taxon>
        <taxon>Aquisalimonas</taxon>
    </lineage>
</organism>
<dbReference type="Proteomes" id="UP000199657">
    <property type="component" value="Unassembled WGS sequence"/>
</dbReference>
<gene>
    <name evidence="3" type="ORF">SAMN04488052_106102</name>
</gene>
<dbReference type="InterPro" id="IPR050570">
    <property type="entry name" value="Cell_wall_metabolism_enzyme"/>
</dbReference>
<dbReference type="EMBL" id="FOEG01000006">
    <property type="protein sequence ID" value="SEP00996.1"/>
    <property type="molecule type" value="Genomic_DNA"/>
</dbReference>
<dbReference type="InterPro" id="IPR011055">
    <property type="entry name" value="Dup_hybrid_motif"/>
</dbReference>
<evidence type="ECO:0000256" key="1">
    <source>
        <dbReference type="SAM" id="Coils"/>
    </source>
</evidence>
<sequence length="385" mass="43403">MPIPRSQRIVLPAVLAAVIGSVAADDYQQRAEELEALRERIAAIEAGLAEREEQRDAVVGDLRALEQAIGRAVRRLDDLDEQLAEREARVDELRDAVEAERQAVADHRDVLREEIRDAYASGRQEYLKLLLNQEDPAALDRMLIYFDYIGRARSERIRTAMAAMADYRDMRAELQTEVDRLEAVRHEQEAERQELAQQRQDREAVLEQVEAAIGDDQDRLERLAEDEEELQALVDDLQDALTDITDEDLDRTPFQDQRGALPWPTGGSLAARYGDRRNGGGEWSGLLVRADRGTRVEAVSHGRIVFADWLRGLGLLLIIDHGDGYMTLYGYNESLYKDVGDWVDAGDVVARVGDTGGRDNAGLYFELRVQGQPEDPLQWLEGNSP</sequence>
<dbReference type="PANTHER" id="PTHR21666:SF270">
    <property type="entry name" value="MUREIN HYDROLASE ACTIVATOR ENVC"/>
    <property type="match status" value="1"/>
</dbReference>
<keyword evidence="3" id="KW-0378">Hydrolase</keyword>
<dbReference type="RefSeq" id="WP_139209218.1">
    <property type="nucleotide sequence ID" value="NZ_FOEG01000006.1"/>
</dbReference>
<protein>
    <submittedName>
        <fullName evidence="3">Septal ring factor EnvC, activator of murein hydrolases AmiA and AmiB</fullName>
    </submittedName>
</protein>
<keyword evidence="1" id="KW-0175">Coiled coil</keyword>
<evidence type="ECO:0000259" key="2">
    <source>
        <dbReference type="Pfam" id="PF01551"/>
    </source>
</evidence>
<accession>A0A1H8UD18</accession>
<proteinExistence type="predicted"/>
<dbReference type="SUPFAM" id="SSF51261">
    <property type="entry name" value="Duplicated hybrid motif"/>
    <property type="match status" value="1"/>
</dbReference>
<dbReference type="Gene3D" id="6.10.250.3150">
    <property type="match status" value="1"/>
</dbReference>
<dbReference type="InterPro" id="IPR016047">
    <property type="entry name" value="M23ase_b-sheet_dom"/>
</dbReference>
<dbReference type="CDD" id="cd12797">
    <property type="entry name" value="M23_peptidase"/>
    <property type="match status" value="1"/>
</dbReference>